<protein>
    <submittedName>
        <fullName evidence="3">Soluble epoxide hydrolase</fullName>
        <ecNumber evidence="3">3.3.2.10</ecNumber>
    </submittedName>
</protein>
<dbReference type="InterPro" id="IPR000639">
    <property type="entry name" value="Epox_hydrolase-like"/>
</dbReference>
<keyword evidence="1 3" id="KW-0378">Hydrolase</keyword>
<dbReference type="EMBL" id="LR743504">
    <property type="protein sequence ID" value="CAA2099532.1"/>
    <property type="molecule type" value="Genomic_DNA"/>
</dbReference>
<dbReference type="Gene3D" id="3.40.50.1820">
    <property type="entry name" value="alpha/beta hydrolase"/>
    <property type="match status" value="1"/>
</dbReference>
<feature type="domain" description="AB hydrolase-1" evidence="2">
    <location>
        <begin position="97"/>
        <end position="204"/>
    </location>
</feature>
<proteinExistence type="predicted"/>
<dbReference type="AlphaFoldDB" id="A0A679II17"/>
<evidence type="ECO:0000259" key="2">
    <source>
        <dbReference type="Pfam" id="PF00561"/>
    </source>
</evidence>
<dbReference type="SUPFAM" id="SSF53474">
    <property type="entry name" value="alpha/beta-Hydrolases"/>
    <property type="match status" value="1"/>
</dbReference>
<name>A0A679II17_9HYPH</name>
<dbReference type="PRINTS" id="PR00111">
    <property type="entry name" value="ABHYDROLASE"/>
</dbReference>
<gene>
    <name evidence="3" type="ORF">MBUL_00200</name>
</gene>
<dbReference type="EC" id="3.3.2.10" evidence="3"/>
<dbReference type="InterPro" id="IPR029058">
    <property type="entry name" value="AB_hydrolase_fold"/>
</dbReference>
<dbReference type="PRINTS" id="PR00412">
    <property type="entry name" value="EPOXHYDRLASE"/>
</dbReference>
<sequence>MAASAVRRVDAVPASDNHPGIETMTDADMPILRRDLLRSAACASVALGILPDLVTSPAFAAVSDSGLDAGVLPPGAASRFAQLNGIRMHYVVAGSGPPLVLLHGWPQTWAAWRGTMAALSDRFTVIAPDLRGLGLSERTVSGYDKLTIAEDIRALIDHEAGGHARVLGHDMGGKAAYVLAHRHPDRVSRLALVDCLLPGTENMDSLRGGAWHYGFHMAPDIPEMLTSGRERAYIREQIRAWSYRKEAITEEAIDEYARHYASPGGMKAGFDYYRALRDDAALAATFAGKRLTMPVLTIAGRYGVGSRLSDALKGEAGNLTTVIVEDSGHFVAEESLETFQRAVAQFMTA</sequence>
<dbReference type="PANTHER" id="PTHR43329">
    <property type="entry name" value="EPOXIDE HYDROLASE"/>
    <property type="match status" value="1"/>
</dbReference>
<dbReference type="Pfam" id="PF00561">
    <property type="entry name" value="Abhydrolase_1"/>
    <property type="match status" value="1"/>
</dbReference>
<evidence type="ECO:0000313" key="3">
    <source>
        <dbReference type="EMBL" id="CAA2099532.1"/>
    </source>
</evidence>
<accession>A0A679II17</accession>
<dbReference type="InterPro" id="IPR000073">
    <property type="entry name" value="AB_hydrolase_1"/>
</dbReference>
<dbReference type="GO" id="GO:0004301">
    <property type="term" value="F:epoxide hydrolase activity"/>
    <property type="evidence" value="ECO:0007669"/>
    <property type="project" value="UniProtKB-EC"/>
</dbReference>
<reference evidence="3" key="1">
    <citation type="submission" date="2019-12" db="EMBL/GenBank/DDBJ databases">
        <authorList>
            <person name="Cremers G."/>
        </authorList>
    </citation>
    <scope>NUCLEOTIDE SEQUENCE</scope>
    <source>
        <strain evidence="3">Mbul1</strain>
    </source>
</reference>
<evidence type="ECO:0000256" key="1">
    <source>
        <dbReference type="ARBA" id="ARBA00022801"/>
    </source>
</evidence>
<organism evidence="3">
    <name type="scientific">Methylobacterium bullatum</name>
    <dbReference type="NCBI Taxonomy" id="570505"/>
    <lineage>
        <taxon>Bacteria</taxon>
        <taxon>Pseudomonadati</taxon>
        <taxon>Pseudomonadota</taxon>
        <taxon>Alphaproteobacteria</taxon>
        <taxon>Hyphomicrobiales</taxon>
        <taxon>Methylobacteriaceae</taxon>
        <taxon>Methylobacterium</taxon>
    </lineage>
</organism>